<dbReference type="GO" id="GO:0051213">
    <property type="term" value="F:dioxygenase activity"/>
    <property type="evidence" value="ECO:0007669"/>
    <property type="project" value="UniProtKB-KW"/>
</dbReference>
<name>A0A1H7NKV8_HALLR</name>
<dbReference type="EMBL" id="FOAD01000003">
    <property type="protein sequence ID" value="SEL23981.1"/>
    <property type="molecule type" value="Genomic_DNA"/>
</dbReference>
<dbReference type="Proteomes" id="UP000183894">
    <property type="component" value="Unassembled WGS sequence"/>
</dbReference>
<dbReference type="PANTHER" id="PTHR34448:SF1">
    <property type="entry name" value="BLL6088 PROTEIN"/>
    <property type="match status" value="1"/>
</dbReference>
<reference evidence="2 3" key="1">
    <citation type="submission" date="2016-10" db="EMBL/GenBank/DDBJ databases">
        <authorList>
            <person name="de Groot N.N."/>
        </authorList>
    </citation>
    <scope>NUCLEOTIDE SEQUENCE [LARGE SCALE GENOMIC DNA]</scope>
    <source>
        <strain evidence="2 3">CDM_5</strain>
    </source>
</reference>
<keyword evidence="1" id="KW-0479">Metal-binding</keyword>
<protein>
    <submittedName>
        <fullName evidence="2">2,5-dihydroxypyridine 5,6-dioxygenase</fullName>
    </submittedName>
</protein>
<dbReference type="AlphaFoldDB" id="A0A1H7NKV8"/>
<evidence type="ECO:0000313" key="2">
    <source>
        <dbReference type="EMBL" id="SEL23981.1"/>
    </source>
</evidence>
<dbReference type="InterPro" id="IPR058739">
    <property type="entry name" value="NicX"/>
</dbReference>
<dbReference type="GO" id="GO:0046872">
    <property type="term" value="F:metal ion binding"/>
    <property type="evidence" value="ECO:0007669"/>
    <property type="project" value="UniProtKB-KW"/>
</dbReference>
<dbReference type="InterPro" id="IPR052170">
    <property type="entry name" value="M29_Exopeptidase"/>
</dbReference>
<accession>A0A1H7NKV8</accession>
<organism evidence="2 3">
    <name type="scientific">Haloferax larsenii</name>
    <dbReference type="NCBI Taxonomy" id="302484"/>
    <lineage>
        <taxon>Archaea</taxon>
        <taxon>Methanobacteriati</taxon>
        <taxon>Methanobacteriota</taxon>
        <taxon>Stenosarchaea group</taxon>
        <taxon>Halobacteria</taxon>
        <taxon>Halobacteriales</taxon>
        <taxon>Haloferacaceae</taxon>
        <taxon>Haloferax</taxon>
    </lineage>
</organism>
<dbReference type="Pfam" id="PF26233">
    <property type="entry name" value="NicX"/>
    <property type="match status" value="1"/>
</dbReference>
<evidence type="ECO:0000313" key="3">
    <source>
        <dbReference type="Proteomes" id="UP000183894"/>
    </source>
</evidence>
<dbReference type="PANTHER" id="PTHR34448">
    <property type="entry name" value="AMINOPEPTIDASE"/>
    <property type="match status" value="1"/>
</dbReference>
<keyword evidence="2" id="KW-0560">Oxidoreductase</keyword>
<gene>
    <name evidence="2" type="ORF">SAMN04488691_103357</name>
</gene>
<sequence>MEKAGLLVPLFRRQMEHCQVNDSETVALVTDVKSPREYVGAGFAAAQDLGADVFEVQVPEYGRNSVGPEISTGQGGTLRLPEGPVEACKNADMVFDFTLEGFIHVPERTEIRDAGTRILRVGAREPFYLRRLMPWTKEEAQAVKEKVQKHSQLLAETDEMRITSDHGTDVTMQVESDTAFDSYGFVDTPGKWDVWGQNMVSNYPTNVEGTIVIAPGDYNVVPFADYVNSAIECVVEDNYIVEINGEGGDAELMRGHMESYDDPDVFATSHFGWGLNPNGKFYDMALHDRKPDETGVSASEGRVWSGNMLWSTGPNTHIDRYAPCHYDIAQKGCTVYLDGTPVVEDGTVVEDIV</sequence>
<keyword evidence="2" id="KW-0223">Dioxygenase</keyword>
<evidence type="ECO:0000256" key="1">
    <source>
        <dbReference type="ARBA" id="ARBA00022723"/>
    </source>
</evidence>
<proteinExistence type="predicted"/>